<evidence type="ECO:0000313" key="5">
    <source>
        <dbReference type="Proteomes" id="UP000297989"/>
    </source>
</evidence>
<name>A0A659SKG7_SALET</name>
<evidence type="ECO:0000256" key="3">
    <source>
        <dbReference type="ARBA" id="ARBA00023163"/>
    </source>
</evidence>
<proteinExistence type="predicted"/>
<dbReference type="Proteomes" id="UP000297989">
    <property type="component" value="Unassembled WGS sequence"/>
</dbReference>
<keyword evidence="2" id="KW-0238">DNA-binding</keyword>
<dbReference type="SUPFAM" id="SSF48008">
    <property type="entry name" value="GntR ligand-binding domain-like"/>
    <property type="match status" value="1"/>
</dbReference>
<reference evidence="4 5" key="1">
    <citation type="submission" date="2018-03" db="EMBL/GenBank/DDBJ databases">
        <title>Non-Typhoidal Salmonella genome sequencing and assembly.</title>
        <authorList>
            <person name="Matchawe C."/>
        </authorList>
    </citation>
    <scope>NUCLEOTIDE SEQUENCE [LARGE SCALE GENOMIC DNA]</scope>
    <source>
        <strain evidence="4 5">8EV</strain>
    </source>
</reference>
<keyword evidence="3" id="KW-0804">Transcription</keyword>
<gene>
    <name evidence="4" type="ORF">C9F10_04495</name>
</gene>
<feature type="non-terminal residue" evidence="4">
    <location>
        <position position="80"/>
    </location>
</feature>
<sequence>TRPPRGSYVTTIALSQVQNGCFVRQASECAVVRRAAAMITDNQCYQLAQNLHLQHIASARKQIAAFVQLDDDVRRRLALR</sequence>
<accession>A0A659SKG7</accession>
<dbReference type="Gene3D" id="1.20.120.530">
    <property type="entry name" value="GntR ligand-binding domain-like"/>
    <property type="match status" value="1"/>
</dbReference>
<feature type="non-terminal residue" evidence="4">
    <location>
        <position position="1"/>
    </location>
</feature>
<dbReference type="GO" id="GO:0003677">
    <property type="term" value="F:DNA binding"/>
    <property type="evidence" value="ECO:0007669"/>
    <property type="project" value="UniProtKB-KW"/>
</dbReference>
<evidence type="ECO:0000256" key="2">
    <source>
        <dbReference type="ARBA" id="ARBA00023125"/>
    </source>
</evidence>
<dbReference type="EMBL" id="PYKK01000358">
    <property type="protein sequence ID" value="TGD49697.1"/>
    <property type="molecule type" value="Genomic_DNA"/>
</dbReference>
<organism evidence="4 5">
    <name type="scientific">Salmonella enterica subsp. enterica serovar Poona</name>
    <dbReference type="NCBI Taxonomy" id="436295"/>
    <lineage>
        <taxon>Bacteria</taxon>
        <taxon>Pseudomonadati</taxon>
        <taxon>Pseudomonadota</taxon>
        <taxon>Gammaproteobacteria</taxon>
        <taxon>Enterobacterales</taxon>
        <taxon>Enterobacteriaceae</taxon>
        <taxon>Salmonella</taxon>
    </lineage>
</organism>
<evidence type="ECO:0000256" key="1">
    <source>
        <dbReference type="ARBA" id="ARBA00023015"/>
    </source>
</evidence>
<protein>
    <submittedName>
        <fullName evidence="4">GntR family transcriptional regulator</fullName>
    </submittedName>
</protein>
<dbReference type="InterPro" id="IPR008920">
    <property type="entry name" value="TF_FadR/GntR_C"/>
</dbReference>
<dbReference type="AlphaFoldDB" id="A0A659SKG7"/>
<evidence type="ECO:0000313" key="4">
    <source>
        <dbReference type="EMBL" id="TGD49697.1"/>
    </source>
</evidence>
<keyword evidence="1" id="KW-0805">Transcription regulation</keyword>
<comment type="caution">
    <text evidence="4">The sequence shown here is derived from an EMBL/GenBank/DDBJ whole genome shotgun (WGS) entry which is preliminary data.</text>
</comment>